<dbReference type="AlphaFoldDB" id="W1NIB7"/>
<dbReference type="OrthoDB" id="1890565at2759"/>
<dbReference type="GO" id="GO:0005739">
    <property type="term" value="C:mitochondrion"/>
    <property type="evidence" value="ECO:0000318"/>
    <property type="project" value="GO_Central"/>
</dbReference>
<dbReference type="PROSITE" id="PS51375">
    <property type="entry name" value="PPR"/>
    <property type="match status" value="2"/>
</dbReference>
<keyword evidence="8" id="KW-1185">Reference proteome</keyword>
<dbReference type="GO" id="GO:0003729">
    <property type="term" value="F:mRNA binding"/>
    <property type="evidence" value="ECO:0007669"/>
    <property type="project" value="UniProtKB-ARBA"/>
</dbReference>
<gene>
    <name evidence="7" type="ORF">AMTR_s00009p00264540</name>
</gene>
<evidence type="ECO:0000256" key="4">
    <source>
        <dbReference type="ARBA" id="ARBA00022946"/>
    </source>
</evidence>
<dbReference type="PANTHER" id="PTHR45717:SF10">
    <property type="entry name" value="OS10G0501000 PROTEIN"/>
    <property type="match status" value="1"/>
</dbReference>
<name>W1NIB7_AMBTC</name>
<protein>
    <recommendedName>
        <fullName evidence="9">Pentacotripeptide-repeat region of PRORP domain-containing protein</fullName>
    </recommendedName>
</protein>
<reference evidence="8" key="1">
    <citation type="journal article" date="2013" name="Science">
        <title>The Amborella genome and the evolution of flowering plants.</title>
        <authorList>
            <consortium name="Amborella Genome Project"/>
        </authorList>
    </citation>
    <scope>NUCLEOTIDE SEQUENCE [LARGE SCALE GENOMIC DNA]</scope>
</reference>
<keyword evidence="4" id="KW-0809">Transit peptide</keyword>
<dbReference type="InterPro" id="IPR011990">
    <property type="entry name" value="TPR-like_helical_dom_sf"/>
</dbReference>
<dbReference type="PANTHER" id="PTHR45717">
    <property type="entry name" value="OS12G0527900 PROTEIN"/>
    <property type="match status" value="1"/>
</dbReference>
<keyword evidence="5" id="KW-0496">Mitochondrion</keyword>
<evidence type="ECO:0000256" key="6">
    <source>
        <dbReference type="PROSITE-ProRule" id="PRU00708"/>
    </source>
</evidence>
<proteinExistence type="inferred from homology"/>
<dbReference type="Gramene" id="ERM95186">
    <property type="protein sequence ID" value="ERM95186"/>
    <property type="gene ID" value="AMTR_s00009p00264540"/>
</dbReference>
<dbReference type="eggNOG" id="KOG4197">
    <property type="taxonomic scope" value="Eukaryota"/>
</dbReference>
<evidence type="ECO:0000313" key="7">
    <source>
        <dbReference type="EMBL" id="ERM95186.1"/>
    </source>
</evidence>
<dbReference type="EMBL" id="KI397501">
    <property type="protein sequence ID" value="ERM95186.1"/>
    <property type="molecule type" value="Genomic_DNA"/>
</dbReference>
<dbReference type="Pfam" id="PF01535">
    <property type="entry name" value="PPR"/>
    <property type="match status" value="3"/>
</dbReference>
<evidence type="ECO:0000256" key="2">
    <source>
        <dbReference type="ARBA" id="ARBA00007626"/>
    </source>
</evidence>
<evidence type="ECO:0000256" key="3">
    <source>
        <dbReference type="ARBA" id="ARBA00022737"/>
    </source>
</evidence>
<dbReference type="FunFam" id="1.25.40.10:FF:000385">
    <property type="entry name" value="Pentatricopeptide repeat-containing protein mitochondrial"/>
    <property type="match status" value="1"/>
</dbReference>
<dbReference type="HOGENOM" id="CLU_019802_3_0_1"/>
<dbReference type="OMA" id="RMPFANT"/>
<evidence type="ECO:0000256" key="5">
    <source>
        <dbReference type="ARBA" id="ARBA00023128"/>
    </source>
</evidence>
<dbReference type="InterPro" id="IPR002885">
    <property type="entry name" value="PPR_rpt"/>
</dbReference>
<keyword evidence="3" id="KW-0677">Repeat</keyword>
<organism evidence="7 8">
    <name type="scientific">Amborella trichopoda</name>
    <dbReference type="NCBI Taxonomy" id="13333"/>
    <lineage>
        <taxon>Eukaryota</taxon>
        <taxon>Viridiplantae</taxon>
        <taxon>Streptophyta</taxon>
        <taxon>Embryophyta</taxon>
        <taxon>Tracheophyta</taxon>
        <taxon>Spermatophyta</taxon>
        <taxon>Magnoliopsida</taxon>
        <taxon>Amborellales</taxon>
        <taxon>Amborellaceae</taxon>
        <taxon>Amborella</taxon>
    </lineage>
</organism>
<accession>W1NIB7</accession>
<dbReference type="SUPFAM" id="SSF48452">
    <property type="entry name" value="TPR-like"/>
    <property type="match status" value="1"/>
</dbReference>
<dbReference type="Proteomes" id="UP000017836">
    <property type="component" value="Unassembled WGS sequence"/>
</dbReference>
<comment type="subcellular location">
    <subcellularLocation>
        <location evidence="1">Mitochondrion</location>
    </subcellularLocation>
</comment>
<dbReference type="Gene3D" id="1.25.40.10">
    <property type="entry name" value="Tetratricopeptide repeat domain"/>
    <property type="match status" value="2"/>
</dbReference>
<dbReference type="NCBIfam" id="TIGR00756">
    <property type="entry name" value="PPR"/>
    <property type="match status" value="2"/>
</dbReference>
<evidence type="ECO:0000313" key="8">
    <source>
        <dbReference type="Proteomes" id="UP000017836"/>
    </source>
</evidence>
<comment type="similarity">
    <text evidence="2">Belongs to the PPR family. P subfamily.</text>
</comment>
<evidence type="ECO:0008006" key="9">
    <source>
        <dbReference type="Google" id="ProtNLM"/>
    </source>
</evidence>
<sequence length="503" mass="57864">MAAKILSRVSRNWGFGVSEGITRVRVFSTGKAQDSIFKRISPLGDPGTSVVPLLEEWVREGRKVHKSDLQSLVKEMRRYRRYKHALEICRWMSDRRYHYLSPSDHAIRLDLISKVHGLEQAEQYFGNITKQAKTFETYGALLNCYAQERSVEKAESIAEKMKELGFFNSALSYNALMTLYTQTGEVDKLDILIKEMEEKAIRPDNFTNNIRMKAYAKALDIERMDKFLQTLEHDPLVTLHWNIYTMAANAYIRAGLIDNAMAMLKKVEALCGGKHQLVYDCLLTLYASVGQKAEVQRIWGHIKTPFNKPLNSSYRCFISSLLKLGDVEEADKVFREWDSHHEIYDFRVLNVLLYFYCNNGFLEKAEEIIKIALERQKVLTFNTWEILAGGYLKNNQISMAVDAMKKALSLHQGRRRLPDSGNVAAGLEFFRQNSDVEGIEEFISLLRPVVPLTREVYHELLRTYISAGRPVETVIERMKGENIEPDEETEVILKGDMAQAFSE</sequence>
<feature type="repeat" description="PPR" evidence="6">
    <location>
        <begin position="134"/>
        <end position="168"/>
    </location>
</feature>
<dbReference type="STRING" id="13333.W1NIB7"/>
<evidence type="ECO:0000256" key="1">
    <source>
        <dbReference type="ARBA" id="ARBA00004173"/>
    </source>
</evidence>
<feature type="repeat" description="PPR" evidence="6">
    <location>
        <begin position="169"/>
        <end position="203"/>
    </location>
</feature>
<dbReference type="Pfam" id="PF13041">
    <property type="entry name" value="PPR_2"/>
    <property type="match status" value="1"/>
</dbReference>